<accession>A0A820XGD8</accession>
<evidence type="ECO:0000313" key="2">
    <source>
        <dbReference type="Proteomes" id="UP000663866"/>
    </source>
</evidence>
<name>A0A820XGD8_9BILA</name>
<evidence type="ECO:0000313" key="1">
    <source>
        <dbReference type="EMBL" id="CAF4528254.1"/>
    </source>
</evidence>
<comment type="caution">
    <text evidence="1">The sequence shown here is derived from an EMBL/GenBank/DDBJ whole genome shotgun (WGS) entry which is preliminary data.</text>
</comment>
<dbReference type="EMBL" id="CAJOBG010057422">
    <property type="protein sequence ID" value="CAF4528254.1"/>
    <property type="molecule type" value="Genomic_DNA"/>
</dbReference>
<dbReference type="Proteomes" id="UP000663866">
    <property type="component" value="Unassembled WGS sequence"/>
</dbReference>
<keyword evidence="2" id="KW-1185">Reference proteome</keyword>
<sequence>MLGRATVPGGPFRAL</sequence>
<reference evidence="1" key="1">
    <citation type="submission" date="2021-02" db="EMBL/GenBank/DDBJ databases">
        <authorList>
            <person name="Nowell W R."/>
        </authorList>
    </citation>
    <scope>NUCLEOTIDE SEQUENCE</scope>
</reference>
<gene>
    <name evidence="1" type="ORF">OVN521_LOCUS42193</name>
</gene>
<feature type="non-terminal residue" evidence="1">
    <location>
        <position position="15"/>
    </location>
</feature>
<organism evidence="1 2">
    <name type="scientific">Rotaria magnacalcarata</name>
    <dbReference type="NCBI Taxonomy" id="392030"/>
    <lineage>
        <taxon>Eukaryota</taxon>
        <taxon>Metazoa</taxon>
        <taxon>Spiralia</taxon>
        <taxon>Gnathifera</taxon>
        <taxon>Rotifera</taxon>
        <taxon>Eurotatoria</taxon>
        <taxon>Bdelloidea</taxon>
        <taxon>Philodinida</taxon>
        <taxon>Philodinidae</taxon>
        <taxon>Rotaria</taxon>
    </lineage>
</organism>
<protein>
    <submittedName>
        <fullName evidence="1">Uncharacterized protein</fullName>
    </submittedName>
</protein>
<proteinExistence type="predicted"/>